<dbReference type="EMBL" id="JAAGWQ010000112">
    <property type="protein sequence ID" value="KAF5666086.1"/>
    <property type="molecule type" value="Genomic_DNA"/>
</dbReference>
<evidence type="ECO:0000256" key="1">
    <source>
        <dbReference type="SAM" id="MobiDB-lite"/>
    </source>
</evidence>
<comment type="caution">
    <text evidence="3">The sequence shown here is derived from an EMBL/GenBank/DDBJ whole genome shotgun (WGS) entry which is preliminary data.</text>
</comment>
<accession>A0A8H5T7M0</accession>
<feature type="signal peptide" evidence="2">
    <location>
        <begin position="1"/>
        <end position="18"/>
    </location>
</feature>
<dbReference type="OrthoDB" id="3563678at2759"/>
<name>A0A8H5T7M0_FUSHE</name>
<reference evidence="3 4" key="1">
    <citation type="submission" date="2020-05" db="EMBL/GenBank/DDBJ databases">
        <title>Identification and distribution of gene clusters putatively required for synthesis of sphingolipid metabolism inhibitors in phylogenetically diverse species of the filamentous fungus Fusarium.</title>
        <authorList>
            <person name="Kim H.-S."/>
            <person name="Busman M."/>
            <person name="Brown D.W."/>
            <person name="Divon H."/>
            <person name="Uhlig S."/>
            <person name="Proctor R.H."/>
        </authorList>
    </citation>
    <scope>NUCLEOTIDE SEQUENCE [LARGE SCALE GENOMIC DNA]</scope>
    <source>
        <strain evidence="3 4">NRRL 20693</strain>
    </source>
</reference>
<feature type="chain" id="PRO_5034621913" description="Apple domain-containing protein" evidence="2">
    <location>
        <begin position="19"/>
        <end position="725"/>
    </location>
</feature>
<feature type="compositionally biased region" description="Polar residues" evidence="1">
    <location>
        <begin position="288"/>
        <end position="318"/>
    </location>
</feature>
<feature type="compositionally biased region" description="Polar residues" evidence="1">
    <location>
        <begin position="462"/>
        <end position="475"/>
    </location>
</feature>
<feature type="compositionally biased region" description="Polar residues" evidence="1">
    <location>
        <begin position="251"/>
        <end position="281"/>
    </location>
</feature>
<feature type="region of interest" description="Disordered" evidence="1">
    <location>
        <begin position="239"/>
        <end position="361"/>
    </location>
</feature>
<gene>
    <name evidence="3" type="ORF">FHETE_6387</name>
</gene>
<organism evidence="3 4">
    <name type="scientific">Fusarium heterosporum</name>
    <dbReference type="NCBI Taxonomy" id="42747"/>
    <lineage>
        <taxon>Eukaryota</taxon>
        <taxon>Fungi</taxon>
        <taxon>Dikarya</taxon>
        <taxon>Ascomycota</taxon>
        <taxon>Pezizomycotina</taxon>
        <taxon>Sordariomycetes</taxon>
        <taxon>Hypocreomycetidae</taxon>
        <taxon>Hypocreales</taxon>
        <taxon>Nectriaceae</taxon>
        <taxon>Fusarium</taxon>
        <taxon>Fusarium heterosporum species complex</taxon>
    </lineage>
</organism>
<feature type="compositionally biased region" description="Low complexity" evidence="1">
    <location>
        <begin position="476"/>
        <end position="499"/>
    </location>
</feature>
<feature type="compositionally biased region" description="Polar residues" evidence="1">
    <location>
        <begin position="337"/>
        <end position="347"/>
    </location>
</feature>
<evidence type="ECO:0000256" key="2">
    <source>
        <dbReference type="SAM" id="SignalP"/>
    </source>
</evidence>
<evidence type="ECO:0008006" key="5">
    <source>
        <dbReference type="Google" id="ProtNLM"/>
    </source>
</evidence>
<evidence type="ECO:0000313" key="3">
    <source>
        <dbReference type="EMBL" id="KAF5666086.1"/>
    </source>
</evidence>
<dbReference type="Proteomes" id="UP000567885">
    <property type="component" value="Unassembled WGS sequence"/>
</dbReference>
<keyword evidence="4" id="KW-1185">Reference proteome</keyword>
<evidence type="ECO:0000313" key="4">
    <source>
        <dbReference type="Proteomes" id="UP000567885"/>
    </source>
</evidence>
<dbReference type="AlphaFoldDB" id="A0A8H5T7M0"/>
<feature type="region of interest" description="Disordered" evidence="1">
    <location>
        <begin position="462"/>
        <end position="499"/>
    </location>
</feature>
<proteinExistence type="predicted"/>
<keyword evidence="2" id="KW-0732">Signal</keyword>
<sequence>MQTKVALLGLALVNSIVAGPCKPNRQTTSALGTASITETTTDVTSDVPSLTVSQQTTTTQESDPIITNDIVGGSFASRDPNNPPSGLTGFVSSGDASFHQGGCYKADGSLDDGCAALTATGNPAGKRDVGSFASISQTLALENTGSRNKYTVQFYYIVASGGSQACTVSASLGSSQFYSNSLSSSGQNMLWVHVLQQVEADSSSAVFTISMACSGNGESKIFVDSVFVSNQVTPENINDFKLDLGGPTPQPTTSQAGPLTSVVQPTSRPKPSTMEQPTTSLPEPITMEQPTTSQPKPSTMEQPTTGQVEPSDKPSTASFPDGPHTAFFPETTEAEGLSSQTPPTSAEPTAVEPTTKPTESVCKPTCDIGNDLESFTCKVFGIWSGPTYTQPGNNRNLNIVECAAICKTIPGCQSAGISYNDGSCRFSNHVVKESEVQPGDDSRSIQWWQVDCFACSGCASSPETTVNPNRVTTKAPTDSQPTTLATTTSPPPKTTTSPADTCLYNRGQTCEFNRFKDHSDTLCIYAALFTGETWKESREDYPFQDDLYQCAAICQTLENCASSGYYSTENRCLFTSKKLQTSDMVLHLDRPYDHSVWSHNSCFTCPDCETSSEPVVPGWMCSYEQGDTCKRVSSSKSGALCNYQGMFEAYIQEDLERYPDQSSPAKCAAICLTQTYCKASGYKDGRCMFAVRDLKPENFRLDWPDHSRDGTWDDISCFECPGCQA</sequence>
<protein>
    <recommendedName>
        <fullName evidence="5">Apple domain-containing protein</fullName>
    </recommendedName>
</protein>